<protein>
    <submittedName>
        <fullName evidence="2">Membrane protein</fullName>
    </submittedName>
</protein>
<dbReference type="OrthoDB" id="7057004at2"/>
<feature type="transmembrane region" description="Helical" evidence="1">
    <location>
        <begin position="63"/>
        <end position="82"/>
    </location>
</feature>
<dbReference type="EMBL" id="JZCR01000019">
    <property type="protein sequence ID" value="KJW12622.1"/>
    <property type="molecule type" value="Genomic_DNA"/>
</dbReference>
<feature type="transmembrane region" description="Helical" evidence="1">
    <location>
        <begin position="202"/>
        <end position="221"/>
    </location>
</feature>
<keyword evidence="1" id="KW-1133">Transmembrane helix</keyword>
<feature type="transmembrane region" description="Helical" evidence="1">
    <location>
        <begin position="94"/>
        <end position="114"/>
    </location>
</feature>
<sequence>MRKIQNPHLFQRREIGLALTFIGGFIDAYTFVQRGGVLAAGQTGNLIFLSVDIAQRNLPGAVTKVATVMGFMLGVTLVRVLQYHIQPRSHYWRLLSLVGGLLVCLLVGALPPAVPNLVVVPPLALVMAMQTTTFGTIVGHGYNNVFSTGNLKKATSALAAYSLTSDPEQLLTSRVYFELVGCFTGGALVSALLQLLWTTRTIWVAAGLLGGVSLYYGYLLYRRSQAKHDE</sequence>
<proteinExistence type="predicted"/>
<evidence type="ECO:0000313" key="2">
    <source>
        <dbReference type="EMBL" id="KJW12622.1"/>
    </source>
</evidence>
<dbReference type="PATRIC" id="fig|216463.3.peg.951"/>
<reference evidence="2 3" key="1">
    <citation type="submission" date="2015-03" db="EMBL/GenBank/DDBJ databases">
        <authorList>
            <person name="Zheng J."/>
            <person name="Ganezle M."/>
        </authorList>
    </citation>
    <scope>NUCLEOTIDE SEQUENCE [LARGE SCALE GENOMIC DNA]</scope>
    <source>
        <strain evidence="2 3">LP38</strain>
    </source>
</reference>
<accession>A0A0F3RV15</accession>
<dbReference type="PANTHER" id="PTHR37314:SF4">
    <property type="entry name" value="UPF0700 TRANSMEMBRANE PROTEIN YOAK"/>
    <property type="match status" value="1"/>
</dbReference>
<dbReference type="InterPro" id="IPR010699">
    <property type="entry name" value="DUF1275"/>
</dbReference>
<name>A0A0F3RV15_9LACO</name>
<dbReference type="RefSeq" id="WP_045807731.1">
    <property type="nucleotide sequence ID" value="NZ_JZCR01000019.1"/>
</dbReference>
<dbReference type="PANTHER" id="PTHR37314">
    <property type="entry name" value="SLR0142 PROTEIN"/>
    <property type="match status" value="1"/>
</dbReference>
<feature type="transmembrane region" description="Helical" evidence="1">
    <location>
        <begin position="120"/>
        <end position="142"/>
    </location>
</feature>
<feature type="transmembrane region" description="Helical" evidence="1">
    <location>
        <begin position="175"/>
        <end position="196"/>
    </location>
</feature>
<dbReference type="AlphaFoldDB" id="A0A0F3RV15"/>
<dbReference type="Pfam" id="PF06912">
    <property type="entry name" value="DUF1275"/>
    <property type="match status" value="1"/>
</dbReference>
<dbReference type="STRING" id="216463.VC81_09145"/>
<comment type="caution">
    <text evidence="2">The sequence shown here is derived from an EMBL/GenBank/DDBJ whole genome shotgun (WGS) entry which is preliminary data.</text>
</comment>
<organism evidence="2 3">
    <name type="scientific">Levilactobacillus spicheri</name>
    <dbReference type="NCBI Taxonomy" id="216463"/>
    <lineage>
        <taxon>Bacteria</taxon>
        <taxon>Bacillati</taxon>
        <taxon>Bacillota</taxon>
        <taxon>Bacilli</taxon>
        <taxon>Lactobacillales</taxon>
        <taxon>Lactobacillaceae</taxon>
        <taxon>Levilactobacillus</taxon>
    </lineage>
</organism>
<keyword evidence="1" id="KW-0472">Membrane</keyword>
<gene>
    <name evidence="2" type="ORF">VC81_09145</name>
</gene>
<keyword evidence="1" id="KW-0812">Transmembrane</keyword>
<evidence type="ECO:0000256" key="1">
    <source>
        <dbReference type="SAM" id="Phobius"/>
    </source>
</evidence>
<evidence type="ECO:0000313" key="3">
    <source>
        <dbReference type="Proteomes" id="UP000033491"/>
    </source>
</evidence>
<dbReference type="Proteomes" id="UP000033491">
    <property type="component" value="Unassembled WGS sequence"/>
</dbReference>